<organism evidence="8 9">
    <name type="scientific">Moniliophthora roreri (strain MCA 2997)</name>
    <name type="common">Cocoa frosty pod rot fungus</name>
    <name type="synonym">Crinipellis roreri</name>
    <dbReference type="NCBI Taxonomy" id="1381753"/>
    <lineage>
        <taxon>Eukaryota</taxon>
        <taxon>Fungi</taxon>
        <taxon>Dikarya</taxon>
        <taxon>Basidiomycota</taxon>
        <taxon>Agaricomycotina</taxon>
        <taxon>Agaricomycetes</taxon>
        <taxon>Agaricomycetidae</taxon>
        <taxon>Agaricales</taxon>
        <taxon>Marasmiineae</taxon>
        <taxon>Marasmiaceae</taxon>
        <taxon>Moniliophthora</taxon>
    </lineage>
</organism>
<evidence type="ECO:0000259" key="7">
    <source>
        <dbReference type="PROSITE" id="PS50850"/>
    </source>
</evidence>
<evidence type="ECO:0000256" key="1">
    <source>
        <dbReference type="ARBA" id="ARBA00004141"/>
    </source>
</evidence>
<dbReference type="Gene3D" id="1.20.1250.20">
    <property type="entry name" value="MFS general substrate transporter like domains"/>
    <property type="match status" value="1"/>
</dbReference>
<dbReference type="PANTHER" id="PTHR23502">
    <property type="entry name" value="MAJOR FACILITATOR SUPERFAMILY"/>
    <property type="match status" value="1"/>
</dbReference>
<feature type="transmembrane region" description="Helical" evidence="6">
    <location>
        <begin position="395"/>
        <end position="414"/>
    </location>
</feature>
<evidence type="ECO:0000256" key="2">
    <source>
        <dbReference type="ARBA" id="ARBA00022692"/>
    </source>
</evidence>
<dbReference type="EMBL" id="AWSO01000279">
    <property type="protein sequence ID" value="ESK92505.1"/>
    <property type="molecule type" value="Genomic_DNA"/>
</dbReference>
<feature type="transmembrane region" description="Helical" evidence="6">
    <location>
        <begin position="107"/>
        <end position="131"/>
    </location>
</feature>
<evidence type="ECO:0000256" key="3">
    <source>
        <dbReference type="ARBA" id="ARBA00022989"/>
    </source>
</evidence>
<evidence type="ECO:0000313" key="9">
    <source>
        <dbReference type="Proteomes" id="UP000017559"/>
    </source>
</evidence>
<proteinExistence type="predicted"/>
<feature type="compositionally biased region" description="Basic and acidic residues" evidence="5">
    <location>
        <begin position="7"/>
        <end position="24"/>
    </location>
</feature>
<evidence type="ECO:0000256" key="5">
    <source>
        <dbReference type="SAM" id="MobiDB-lite"/>
    </source>
</evidence>
<dbReference type="FunFam" id="1.20.1250.20:FF:000011">
    <property type="entry name" value="MFS multidrug transporter, putative"/>
    <property type="match status" value="1"/>
</dbReference>
<keyword evidence="2 6" id="KW-0812">Transmembrane</keyword>
<dbReference type="CDD" id="cd17323">
    <property type="entry name" value="MFS_Tpo1_MDR_like"/>
    <property type="match status" value="1"/>
</dbReference>
<feature type="transmembrane region" description="Helical" evidence="6">
    <location>
        <begin position="452"/>
        <end position="477"/>
    </location>
</feature>
<dbReference type="HOGENOM" id="CLU_008455_1_3_1"/>
<dbReference type="InterPro" id="IPR020846">
    <property type="entry name" value="MFS_dom"/>
</dbReference>
<gene>
    <name evidence="8" type="ORF">Moror_4453</name>
</gene>
<keyword evidence="9" id="KW-1185">Reference proteome</keyword>
<feature type="transmembrane region" description="Helical" evidence="6">
    <location>
        <begin position="143"/>
        <end position="162"/>
    </location>
</feature>
<evidence type="ECO:0000256" key="6">
    <source>
        <dbReference type="SAM" id="Phobius"/>
    </source>
</evidence>
<protein>
    <submittedName>
        <fullName evidence="8">Mfs multidrug</fullName>
    </submittedName>
</protein>
<keyword evidence="3 6" id="KW-1133">Transmembrane helix</keyword>
<dbReference type="GO" id="GO:0022857">
    <property type="term" value="F:transmembrane transporter activity"/>
    <property type="evidence" value="ECO:0007669"/>
    <property type="project" value="InterPro"/>
</dbReference>
<reference evidence="8 9" key="1">
    <citation type="journal article" date="2014" name="BMC Genomics">
        <title>Genome and secretome analysis of the hemibiotrophic fungal pathogen, Moniliophthora roreri, which causes frosty pod rot disease of cacao: mechanisms of the biotrophic and necrotrophic phases.</title>
        <authorList>
            <person name="Meinhardt L.W."/>
            <person name="Costa G.G.L."/>
            <person name="Thomazella D.P.T."/>
            <person name="Teixeira P.J.P.L."/>
            <person name="Carazzolle M.F."/>
            <person name="Schuster S.C."/>
            <person name="Carlson J.E."/>
            <person name="Guiltinan M.J."/>
            <person name="Mieczkowski P."/>
            <person name="Farmer A."/>
            <person name="Ramaraj T."/>
            <person name="Crozier J."/>
            <person name="Davis R.E."/>
            <person name="Shao J."/>
            <person name="Melnick R.L."/>
            <person name="Pereira G.A.G."/>
            <person name="Bailey B.A."/>
        </authorList>
    </citation>
    <scope>NUCLEOTIDE SEQUENCE [LARGE SCALE GENOMIC DNA]</scope>
    <source>
        <strain evidence="8 9">MCA 2997</strain>
    </source>
</reference>
<feature type="region of interest" description="Disordered" evidence="5">
    <location>
        <begin position="1"/>
        <end position="25"/>
    </location>
</feature>
<dbReference type="SUPFAM" id="SSF103473">
    <property type="entry name" value="MFS general substrate transporter"/>
    <property type="match status" value="1"/>
</dbReference>
<sequence>MAPSPTQEHKLATSDARDENRRNSDAAATIVVSGGVKESEEEGGRPKESDVIIIDWDGPNDPENPKNWTFKQKWAATAIVSLFTFISPVSSSMIAPASENVAREFGITSSVTIAMITSIFVLAYAIGPLFLGPLSEIYGRSRVLQVANLFYLVWNLACGFAQNEGQLIGFRLLAGLGGSAPLSVGGGVLGDTWLPEQRGKAIAIYSMAPLLGPCVGPTAGAWIAEKSNWRWVFWSTSIVDAAIQVAGLFLLRETYAPVILERKAKRTRKFMASDAEKGTLVKEVRTVYSGEDRTWQAIFSKAMARPFQLFAREPIVQVIGLYMAFIYGIMYLYLTTIPSIFQGIYQEKPGIAGLNYIALGLGLSGASQISARYMDRIYVYFKNKNGGVGRPEFRVPSMFLGAFLTPIGLLLSGWSAEERIHWIVTDIGIAIFGGGVILCFQAMQTYVVDSFTLHAASALAAVSCLRSLAGFGFPLFAPAMYSALGYGKGVTILASVSIVIGWPAPVMFWKYGEAIRKKSRYAHKAS</sequence>
<accession>V2XJ11</accession>
<feature type="transmembrane region" description="Helical" evidence="6">
    <location>
        <begin position="74"/>
        <end position="95"/>
    </location>
</feature>
<dbReference type="OrthoDB" id="6770063at2759"/>
<feature type="transmembrane region" description="Helical" evidence="6">
    <location>
        <begin position="354"/>
        <end position="374"/>
    </location>
</feature>
<name>V2XJ11_MONRO</name>
<feature type="domain" description="Major facilitator superfamily (MFS) profile" evidence="7">
    <location>
        <begin position="76"/>
        <end position="513"/>
    </location>
</feature>
<feature type="transmembrane region" description="Helical" evidence="6">
    <location>
        <begin position="420"/>
        <end position="440"/>
    </location>
</feature>
<keyword evidence="4 6" id="KW-0472">Membrane</keyword>
<feature type="transmembrane region" description="Helical" evidence="6">
    <location>
        <begin position="202"/>
        <end position="223"/>
    </location>
</feature>
<dbReference type="Pfam" id="PF07690">
    <property type="entry name" value="MFS_1"/>
    <property type="match status" value="1"/>
</dbReference>
<dbReference type="InterPro" id="IPR036259">
    <property type="entry name" value="MFS_trans_sf"/>
</dbReference>
<evidence type="ECO:0000256" key="4">
    <source>
        <dbReference type="ARBA" id="ARBA00023136"/>
    </source>
</evidence>
<feature type="transmembrane region" description="Helical" evidence="6">
    <location>
        <begin position="489"/>
        <end position="509"/>
    </location>
</feature>
<comment type="subcellular location">
    <subcellularLocation>
        <location evidence="1">Membrane</location>
        <topology evidence="1">Multi-pass membrane protein</topology>
    </subcellularLocation>
</comment>
<feature type="transmembrane region" description="Helical" evidence="6">
    <location>
        <begin position="229"/>
        <end position="251"/>
    </location>
</feature>
<feature type="transmembrane region" description="Helical" evidence="6">
    <location>
        <begin position="315"/>
        <end position="334"/>
    </location>
</feature>
<dbReference type="PANTHER" id="PTHR23502:SF60">
    <property type="entry name" value="MAJOR FACILITATOR SUPERFAMILY (MFS) PROFILE DOMAIN-CONTAINING PROTEIN-RELATED"/>
    <property type="match status" value="1"/>
</dbReference>
<dbReference type="AlphaFoldDB" id="V2XJ11"/>
<dbReference type="GO" id="GO:0016020">
    <property type="term" value="C:membrane"/>
    <property type="evidence" value="ECO:0007669"/>
    <property type="project" value="UniProtKB-SubCell"/>
</dbReference>
<dbReference type="PROSITE" id="PS50850">
    <property type="entry name" value="MFS"/>
    <property type="match status" value="1"/>
</dbReference>
<dbReference type="InterPro" id="IPR011701">
    <property type="entry name" value="MFS"/>
</dbReference>
<comment type="caution">
    <text evidence="8">The sequence shown here is derived from an EMBL/GenBank/DDBJ whole genome shotgun (WGS) entry which is preliminary data.</text>
</comment>
<evidence type="ECO:0000313" key="8">
    <source>
        <dbReference type="EMBL" id="ESK92505.1"/>
    </source>
</evidence>
<feature type="transmembrane region" description="Helical" evidence="6">
    <location>
        <begin position="168"/>
        <end position="190"/>
    </location>
</feature>
<dbReference type="Proteomes" id="UP000017559">
    <property type="component" value="Unassembled WGS sequence"/>
</dbReference>
<dbReference type="KEGG" id="mrr:Moror_4453"/>